<name>A0AAN9FTE5_CROPI</name>
<evidence type="ECO:0000256" key="1">
    <source>
        <dbReference type="SAM" id="MobiDB-lite"/>
    </source>
</evidence>
<feature type="region of interest" description="Disordered" evidence="1">
    <location>
        <begin position="109"/>
        <end position="162"/>
    </location>
</feature>
<proteinExistence type="predicted"/>
<keyword evidence="3" id="KW-1185">Reference proteome</keyword>
<dbReference type="AlphaFoldDB" id="A0AAN9FTE5"/>
<feature type="compositionally biased region" description="Polar residues" evidence="1">
    <location>
        <begin position="56"/>
        <end position="78"/>
    </location>
</feature>
<dbReference type="Proteomes" id="UP001372338">
    <property type="component" value="Unassembled WGS sequence"/>
</dbReference>
<dbReference type="EMBL" id="JAYWIO010000002">
    <property type="protein sequence ID" value="KAK7282350.1"/>
    <property type="molecule type" value="Genomic_DNA"/>
</dbReference>
<evidence type="ECO:0000313" key="2">
    <source>
        <dbReference type="EMBL" id="KAK7282350.1"/>
    </source>
</evidence>
<feature type="compositionally biased region" description="Basic and acidic residues" evidence="1">
    <location>
        <begin position="119"/>
        <end position="128"/>
    </location>
</feature>
<reference evidence="2 3" key="1">
    <citation type="submission" date="2024-01" db="EMBL/GenBank/DDBJ databases">
        <title>The genomes of 5 underutilized Papilionoideae crops provide insights into root nodulation and disease resistanc.</title>
        <authorList>
            <person name="Yuan L."/>
        </authorList>
    </citation>
    <scope>NUCLEOTIDE SEQUENCE [LARGE SCALE GENOMIC DNA]</scope>
    <source>
        <strain evidence="2">ZHUSHIDOU_FW_LH</strain>
        <tissue evidence="2">Leaf</tissue>
    </source>
</reference>
<evidence type="ECO:0008006" key="4">
    <source>
        <dbReference type="Google" id="ProtNLM"/>
    </source>
</evidence>
<comment type="caution">
    <text evidence="2">The sequence shown here is derived from an EMBL/GenBank/DDBJ whole genome shotgun (WGS) entry which is preliminary data.</text>
</comment>
<sequence>MNPPELPGDGRDPPKLPSSGITPPPSYKKELELGGPRHPPPQLSSDESPKIKKQRLPSSSSAVQPHRTPPSTTITLQQRRPRVIFEDPDEVIHVCTQAEFKKVVQALTGYDGKGNGNDNTRKRTRTDDVSSPEANLATTEKKGSFPDILPLPPPPVPTTLPPQAASSEYFLFSNSVRSANSVSRPSLSSVLYPSVSEKMAFNNNFFMTPQTTPFRNYATSPHNFSESFRQVTPQTAPFGVSSANSFSMPSLSSVLYPTVTQKIALNNNFLMTPQTAPFSVSSTNSFSMPSLSSVLYPTVTQTTPFSNYSTSPHPRSGYFQQVAPQTVPFSGSAFSSGLYPSVRQKLPLNNNNNIFLASSQTAPFNNNFLASSQTTPFSSYTTPSHSSAELFQQVAPETTPFSDSSANSSFLGSTQSGDFAQMTETVPFGNEAFNSENSFLGSTQLGNFPVLPRTVPFSIDELWQESSVMASPSSGIFTTVPFRNEFGSPSSFLAGPSGFNSGATVSSSSSNDAVLAPPAATVSSSTATVSSSDAIPVPGATVSSPFDDAMEFPPWSPIDWYNLFE</sequence>
<organism evidence="2 3">
    <name type="scientific">Crotalaria pallida</name>
    <name type="common">Smooth rattlebox</name>
    <name type="synonym">Crotalaria striata</name>
    <dbReference type="NCBI Taxonomy" id="3830"/>
    <lineage>
        <taxon>Eukaryota</taxon>
        <taxon>Viridiplantae</taxon>
        <taxon>Streptophyta</taxon>
        <taxon>Embryophyta</taxon>
        <taxon>Tracheophyta</taxon>
        <taxon>Spermatophyta</taxon>
        <taxon>Magnoliopsida</taxon>
        <taxon>eudicotyledons</taxon>
        <taxon>Gunneridae</taxon>
        <taxon>Pentapetalae</taxon>
        <taxon>rosids</taxon>
        <taxon>fabids</taxon>
        <taxon>Fabales</taxon>
        <taxon>Fabaceae</taxon>
        <taxon>Papilionoideae</taxon>
        <taxon>50 kb inversion clade</taxon>
        <taxon>genistoids sensu lato</taxon>
        <taxon>core genistoids</taxon>
        <taxon>Crotalarieae</taxon>
        <taxon>Crotalaria</taxon>
    </lineage>
</organism>
<evidence type="ECO:0000313" key="3">
    <source>
        <dbReference type="Proteomes" id="UP001372338"/>
    </source>
</evidence>
<protein>
    <recommendedName>
        <fullName evidence="4">VQ domain-containing protein</fullName>
    </recommendedName>
</protein>
<gene>
    <name evidence="2" type="ORF">RIF29_11041</name>
</gene>
<feature type="compositionally biased region" description="Pro residues" evidence="1">
    <location>
        <begin position="149"/>
        <end position="160"/>
    </location>
</feature>
<feature type="region of interest" description="Disordered" evidence="1">
    <location>
        <begin position="1"/>
        <end position="81"/>
    </location>
</feature>
<accession>A0AAN9FTE5</accession>